<evidence type="ECO:0000313" key="8">
    <source>
        <dbReference type="Proteomes" id="UP000494040"/>
    </source>
</evidence>
<name>A0A8I6TBM7_CIMLE</name>
<keyword evidence="8" id="KW-1185">Reference proteome</keyword>
<evidence type="ECO:0000259" key="5">
    <source>
        <dbReference type="PROSITE" id="PS50076"/>
    </source>
</evidence>
<comment type="similarity">
    <text evidence="1">Belongs to the DPH4 family.</text>
</comment>
<evidence type="ECO:0000313" key="7">
    <source>
        <dbReference type="EnsemblMetazoa" id="XP_014241278.1"/>
    </source>
</evidence>
<dbReference type="InterPro" id="IPR007872">
    <property type="entry name" value="DPH_MB_dom"/>
</dbReference>
<dbReference type="AlphaFoldDB" id="A0A8I6TBM7"/>
<sequence length="134" mass="16073">MDNYYEILGCRPEAKLEELKESYHKLLLEYHPDKRTSSSEYFHKINEAWTTLRDPKERKLYDEILRQKELEEQTFLYGNYSLREMTHEPTTGMYSFPCRCGGMYNFTKKDFEEFNSYLVGCDQCSLMISVDLQT</sequence>
<dbReference type="InterPro" id="IPR036869">
    <property type="entry name" value="J_dom_sf"/>
</dbReference>
<dbReference type="Gene3D" id="1.10.287.110">
    <property type="entry name" value="DnaJ domain"/>
    <property type="match status" value="1"/>
</dbReference>
<dbReference type="PROSITE" id="PS51074">
    <property type="entry name" value="DPH_MB"/>
    <property type="match status" value="1"/>
</dbReference>
<dbReference type="Gene3D" id="3.10.660.10">
    <property type="entry name" value="DPH Zinc finger"/>
    <property type="match status" value="1"/>
</dbReference>
<evidence type="ECO:0008006" key="9">
    <source>
        <dbReference type="Google" id="ProtNLM"/>
    </source>
</evidence>
<dbReference type="GO" id="GO:0001671">
    <property type="term" value="F:ATPase activator activity"/>
    <property type="evidence" value="ECO:0007669"/>
    <property type="project" value="TreeGrafter"/>
</dbReference>
<evidence type="ECO:0000256" key="3">
    <source>
        <dbReference type="ARBA" id="ARBA00022833"/>
    </source>
</evidence>
<accession>A0A8I6TBM7</accession>
<protein>
    <recommendedName>
        <fullName evidence="9">Diphthamide biosynthesis protein 4</fullName>
    </recommendedName>
</protein>
<dbReference type="SMART" id="SM00271">
    <property type="entry name" value="DnaJ"/>
    <property type="match status" value="1"/>
</dbReference>
<dbReference type="EnsemblMetazoa" id="XM_014385792.2">
    <property type="protein sequence ID" value="XP_014241278.1"/>
    <property type="gene ID" value="LOC106661997"/>
</dbReference>
<dbReference type="PANTHER" id="PTHR45255:SF1">
    <property type="entry name" value="DNAJ HOMOLOG SUBFAMILY C MEMBER 24"/>
    <property type="match status" value="1"/>
</dbReference>
<dbReference type="PROSITE" id="PS50076">
    <property type="entry name" value="DNAJ_2"/>
    <property type="match status" value="1"/>
</dbReference>
<keyword evidence="4" id="KW-0408">Iron</keyword>
<reference evidence="7" key="1">
    <citation type="submission" date="2022-01" db="UniProtKB">
        <authorList>
            <consortium name="EnsemblMetazoa"/>
        </authorList>
    </citation>
    <scope>IDENTIFICATION</scope>
</reference>
<organism evidence="7 8">
    <name type="scientific">Cimex lectularius</name>
    <name type="common">Bed bug</name>
    <name type="synonym">Acanthia lectularia</name>
    <dbReference type="NCBI Taxonomy" id="79782"/>
    <lineage>
        <taxon>Eukaryota</taxon>
        <taxon>Metazoa</taxon>
        <taxon>Ecdysozoa</taxon>
        <taxon>Arthropoda</taxon>
        <taxon>Hexapoda</taxon>
        <taxon>Insecta</taxon>
        <taxon>Pterygota</taxon>
        <taxon>Neoptera</taxon>
        <taxon>Paraneoptera</taxon>
        <taxon>Hemiptera</taxon>
        <taxon>Heteroptera</taxon>
        <taxon>Panheteroptera</taxon>
        <taxon>Cimicomorpha</taxon>
        <taxon>Cimicidae</taxon>
        <taxon>Cimex</taxon>
    </lineage>
</organism>
<dbReference type="Pfam" id="PF00226">
    <property type="entry name" value="DnaJ"/>
    <property type="match status" value="1"/>
</dbReference>
<keyword evidence="2" id="KW-0479">Metal-binding</keyword>
<dbReference type="KEGG" id="clec:106661997"/>
<evidence type="ECO:0000259" key="6">
    <source>
        <dbReference type="PROSITE" id="PS51074"/>
    </source>
</evidence>
<dbReference type="SUPFAM" id="SSF46565">
    <property type="entry name" value="Chaperone J-domain"/>
    <property type="match status" value="1"/>
</dbReference>
<dbReference type="OrthoDB" id="66964at2759"/>
<evidence type="ECO:0000256" key="2">
    <source>
        <dbReference type="ARBA" id="ARBA00022723"/>
    </source>
</evidence>
<dbReference type="SUPFAM" id="SSF144217">
    <property type="entry name" value="CSL zinc finger"/>
    <property type="match status" value="1"/>
</dbReference>
<feature type="domain" description="J" evidence="5">
    <location>
        <begin position="3"/>
        <end position="65"/>
    </location>
</feature>
<dbReference type="GO" id="GO:0008198">
    <property type="term" value="F:ferrous iron binding"/>
    <property type="evidence" value="ECO:0007669"/>
    <property type="project" value="TreeGrafter"/>
</dbReference>
<dbReference type="PANTHER" id="PTHR45255">
    <property type="entry name" value="DNAJ HOMOLOG SUBFAMILY C MEMBER 24"/>
    <property type="match status" value="1"/>
</dbReference>
<dbReference type="Pfam" id="PF05207">
    <property type="entry name" value="Zn_ribbon_CSL"/>
    <property type="match status" value="1"/>
</dbReference>
<dbReference type="InterPro" id="IPR036671">
    <property type="entry name" value="DPH_MB_sf"/>
</dbReference>
<dbReference type="InterPro" id="IPR001623">
    <property type="entry name" value="DnaJ_domain"/>
</dbReference>
<evidence type="ECO:0000256" key="1">
    <source>
        <dbReference type="ARBA" id="ARBA00006169"/>
    </source>
</evidence>
<evidence type="ECO:0000256" key="4">
    <source>
        <dbReference type="ARBA" id="ARBA00023004"/>
    </source>
</evidence>
<dbReference type="OMA" id="REMTHEP"/>
<feature type="domain" description="DPH-type MB" evidence="6">
    <location>
        <begin position="76"/>
        <end position="133"/>
    </location>
</feature>
<proteinExistence type="inferred from homology"/>
<dbReference type="PRINTS" id="PR00625">
    <property type="entry name" value="JDOMAIN"/>
</dbReference>
<gene>
    <name evidence="7" type="primary">106661997</name>
</gene>
<dbReference type="Proteomes" id="UP000494040">
    <property type="component" value="Unassembled WGS sequence"/>
</dbReference>
<dbReference type="CDD" id="cd06257">
    <property type="entry name" value="DnaJ"/>
    <property type="match status" value="1"/>
</dbReference>
<keyword evidence="3" id="KW-0862">Zinc</keyword>